<evidence type="ECO:0000313" key="15">
    <source>
        <dbReference type="EMBL" id="QEP34842.1"/>
    </source>
</evidence>
<dbReference type="InterPro" id="IPR013785">
    <property type="entry name" value="Aldolase_TIM"/>
</dbReference>
<dbReference type="GO" id="GO:0006537">
    <property type="term" value="P:glutamate biosynthetic process"/>
    <property type="evidence" value="ECO:0007669"/>
    <property type="project" value="UniProtKB-KW"/>
</dbReference>
<dbReference type="EC" id="1.4.1.13" evidence="15"/>
<dbReference type="InterPro" id="IPR050711">
    <property type="entry name" value="ET-N_metabolism_enzyme"/>
</dbReference>
<evidence type="ECO:0000256" key="12">
    <source>
        <dbReference type="ARBA" id="ARBA00023164"/>
    </source>
</evidence>
<comment type="cofactor">
    <cofactor evidence="2">
        <name>[3Fe-4S] cluster</name>
        <dbReference type="ChEBI" id="CHEBI:21137"/>
    </cofactor>
</comment>
<dbReference type="GO" id="GO:0004355">
    <property type="term" value="F:glutamate synthase (NADPH) activity"/>
    <property type="evidence" value="ECO:0007669"/>
    <property type="project" value="UniProtKB-EC"/>
</dbReference>
<keyword evidence="9 15" id="KW-0560">Oxidoreductase</keyword>
<dbReference type="GO" id="GO:0019676">
    <property type="term" value="P:ammonia assimilation cycle"/>
    <property type="evidence" value="ECO:0007669"/>
    <property type="project" value="TreeGrafter"/>
</dbReference>
<keyword evidence="8" id="KW-0315">Glutamine amidotransferase</keyword>
<dbReference type="GO" id="GO:0046872">
    <property type="term" value="F:metal ion binding"/>
    <property type="evidence" value="ECO:0007669"/>
    <property type="project" value="UniProtKB-KW"/>
</dbReference>
<dbReference type="OrthoDB" id="9758182at2"/>
<dbReference type="InterPro" id="IPR002932">
    <property type="entry name" value="Glu_synthdom"/>
</dbReference>
<dbReference type="InterPro" id="IPR017932">
    <property type="entry name" value="GATase_2_dom"/>
</dbReference>
<dbReference type="SUPFAM" id="SSF51395">
    <property type="entry name" value="FMN-linked oxidoreductases"/>
    <property type="match status" value="1"/>
</dbReference>
<evidence type="ECO:0000256" key="4">
    <source>
        <dbReference type="ARBA" id="ARBA00022605"/>
    </source>
</evidence>
<keyword evidence="7" id="KW-0479">Metal-binding</keyword>
<dbReference type="Gene3D" id="3.60.20.10">
    <property type="entry name" value="Glutamine Phosphoribosylpyrophosphate, subunit 1, domain 1"/>
    <property type="match status" value="1"/>
</dbReference>
<evidence type="ECO:0000256" key="10">
    <source>
        <dbReference type="ARBA" id="ARBA00023004"/>
    </source>
</evidence>
<reference evidence="16" key="1">
    <citation type="submission" date="2019-09" db="EMBL/GenBank/DDBJ databases">
        <title>Complete genome sequencing of four Arcobacter species reveals a diverse suite of mobile elements.</title>
        <authorList>
            <person name="On S.L.W."/>
            <person name="Miller W.G."/>
            <person name="Biggs P."/>
            <person name="Cornelius A."/>
            <person name="Vandamme P."/>
        </authorList>
    </citation>
    <scope>NUCLEOTIDE SEQUENCE [LARGE SCALE GENOMIC DNA]</scope>
    <source>
        <strain evidence="16">LMG 26638</strain>
    </source>
</reference>
<reference evidence="15 16" key="3">
    <citation type="submission" date="2019-09" db="EMBL/GenBank/DDBJ databases">
        <title>Taxonomic note: a critical rebuttal of the proposed division of the genus Arcobacter into six genera, emended descriptions of Arcobacter anaerophilus and the genus Arcobacter, and an assessment of genus-level boundaries for Epsilonproteobacteria using in silico genomic comparator tools.</title>
        <authorList>
            <person name="On S.L.W."/>
            <person name="Miller W.G."/>
            <person name="Biggs P."/>
            <person name="Cornelius A."/>
            <person name="Vandamme P."/>
        </authorList>
    </citation>
    <scope>NUCLEOTIDE SEQUENCE [LARGE SCALE GENOMIC DNA]</scope>
    <source>
        <strain evidence="15 16">LMG 26638</strain>
    </source>
</reference>
<evidence type="ECO:0000256" key="13">
    <source>
        <dbReference type="ARBA" id="ARBA00023291"/>
    </source>
</evidence>
<dbReference type="InterPro" id="IPR036485">
    <property type="entry name" value="Glu_synth_asu_C_sf"/>
</dbReference>
<keyword evidence="11" id="KW-0411">Iron-sulfur</keyword>
<keyword evidence="16" id="KW-1185">Reference proteome</keyword>
<dbReference type="KEGG" id="apai:APAC_1754"/>
<dbReference type="Gene3D" id="3.20.20.70">
    <property type="entry name" value="Aldolase class I"/>
    <property type="match status" value="2"/>
</dbReference>
<accession>A0A5C2HEM8</accession>
<dbReference type="InterPro" id="IPR029055">
    <property type="entry name" value="Ntn_hydrolases_N"/>
</dbReference>
<dbReference type="CDD" id="cd00982">
    <property type="entry name" value="gltB_C"/>
    <property type="match status" value="1"/>
</dbReference>
<organism evidence="15 16">
    <name type="scientific">Malaciobacter pacificus</name>
    <dbReference type="NCBI Taxonomy" id="1080223"/>
    <lineage>
        <taxon>Bacteria</taxon>
        <taxon>Pseudomonadati</taxon>
        <taxon>Campylobacterota</taxon>
        <taxon>Epsilonproteobacteria</taxon>
        <taxon>Campylobacterales</taxon>
        <taxon>Arcobacteraceae</taxon>
        <taxon>Malaciobacter</taxon>
    </lineage>
</organism>
<dbReference type="Gene3D" id="2.160.20.60">
    <property type="entry name" value="Glutamate synthase, alpha subunit, C-terminal domain"/>
    <property type="match status" value="1"/>
</dbReference>
<dbReference type="InterPro" id="IPR002489">
    <property type="entry name" value="Glu_synth_asu_C"/>
</dbReference>
<evidence type="ECO:0000256" key="3">
    <source>
        <dbReference type="ARBA" id="ARBA00009716"/>
    </source>
</evidence>
<keyword evidence="12" id="KW-0314">Glutamate biosynthesis</keyword>
<evidence type="ECO:0000256" key="9">
    <source>
        <dbReference type="ARBA" id="ARBA00023002"/>
    </source>
</evidence>
<keyword evidence="10" id="KW-0408">Iron</keyword>
<gene>
    <name evidence="15" type="primary">gltB</name>
    <name evidence="15" type="ORF">APAC_1754</name>
</gene>
<dbReference type="Pfam" id="PF04898">
    <property type="entry name" value="Glu_syn_central"/>
    <property type="match status" value="1"/>
</dbReference>
<dbReference type="Pfam" id="PF00310">
    <property type="entry name" value="GATase_2"/>
    <property type="match status" value="1"/>
</dbReference>
<protein>
    <submittedName>
        <fullName evidence="15">Glutamate synthase, large subunit</fullName>
        <ecNumber evidence="15">1.4.1.13</ecNumber>
    </submittedName>
</protein>
<evidence type="ECO:0000256" key="8">
    <source>
        <dbReference type="ARBA" id="ARBA00022962"/>
    </source>
</evidence>
<dbReference type="EMBL" id="CP035928">
    <property type="protein sequence ID" value="QEP34842.1"/>
    <property type="molecule type" value="Genomic_DNA"/>
</dbReference>
<dbReference type="NCBIfam" id="NF008730">
    <property type="entry name" value="PRK11750.1"/>
    <property type="match status" value="1"/>
</dbReference>
<dbReference type="GO" id="GO:0051538">
    <property type="term" value="F:3 iron, 4 sulfur cluster binding"/>
    <property type="evidence" value="ECO:0007669"/>
    <property type="project" value="UniProtKB-KW"/>
</dbReference>
<evidence type="ECO:0000256" key="5">
    <source>
        <dbReference type="ARBA" id="ARBA00022630"/>
    </source>
</evidence>
<proteinExistence type="inferred from homology"/>
<dbReference type="PANTHER" id="PTHR11938:SF148">
    <property type="entry name" value="GLUTAMATE SYNTHASE [NADPH] LARGE CHAIN"/>
    <property type="match status" value="1"/>
</dbReference>
<comment type="similarity">
    <text evidence="3">Belongs to the glutamate synthase family.</text>
</comment>
<evidence type="ECO:0000256" key="2">
    <source>
        <dbReference type="ARBA" id="ARBA00001927"/>
    </source>
</evidence>
<sequence>MGCNLDLLTSFKDNCGFGLVADMKNRPSHGNLEDAITSLERMMHRGAIAADGKTGDGSGLLLSMPDSFMRKIATAQNVDLPEIYAVAMIFAKDLKDIDTFKEYCEKNDLKVVLTREVPVDTDALGQQALDSLPNIIQVFVTPNTLMSSKRFDAMLYLTRKECEHKLIDKKDFYIPTFSSKVIAYKGLVMPTHIKHFYIDLRDEDFKISFALFHQRFSTNTLPQWRLAQPFRAIAHNGEINSVEANRFNTQIKSEQIKSEIFTDEEIDRLLPILQPGGSDSASLDNMFEFMLANGVDFFKAARSLVPAPWQNAPHMDADLRAFYEYTATAMEAWDGPAAVSLTDGRHIGCLIDRNGLRPSKYVITKDDKLYITSEYGTLKLDEENILERGRLQSGQMIGLDLKHGKILKENDINDYLKSSQNYSKWLNDDMDYIQEYIEDSFLNTKDYKIEDLEKKQKYFNITYEALDQIIEPMAKDGKEPVGSMGDDTPLACFSTVNRNFTDFFKQKFAQVTNPPIDPYREKLVMSLETGFGRIHNILDEKPEYAKRLKVASPILMKEKYDVLYSFGDENSPRYDEYYKNRVFSTIFKSNLKKSLENLASYVIKAVRDDNVSVVILDDRTLNENEKVIPMAMAVGYVNQTLLKEEIRHNVSIISITGEVYDPHMAAVLVGFGVTAIYPYMMYASTVNLFKREEPSKYEMQRLLKNTQKSLNAGLLKIMSKMGICTIASYRNSGLFDVIGLSDEIVNDCFTGAHSDLAGLSYDDIEERINKSHFNAFKKEGTMLPIDLGGFYKFSRGGEYHDYGPATTNAMHNKNASKKEDISDFKGLKELIENRDKKFIRDFFEFNSDREPISIDEVEPKEEIFKRFATAAMSCGSISPEAHEALAQAMNTIGGASNSGEGGEDPARFNTLKNSKIKQIASGRFGVTPGYLRSAIELQIKVAQGAKPGEGGQLPGHKVTPLIATLRHTVPGVTLISPPPHHDIYSIEDLAQLIYDLKQINPLAKITVKLVSSIGVGTIAAGVAKAYADKIIISGGDGGTGAAPLTSIKHAGNPWELGLSEAHNALKANHLRESVHVQTDGGLKTGMDVIKAAMLGAESYAFGTASLTLVGCKILRICHTNKCSVGVATQDDDLRAHFTGTVERLISYFTFIAEDVREIMASLGYKTMEELVGRSDLLKVIDDKFAQKFDFQNVLRRIDGVDTCQKESNDPFDDNKFEKELLKKVHRTIENPNTPVKINTEISNLNRSFGALISGEIARFYGDKGLPENSININLTGIAGQSFGAFLSKGMNLHLDGAANDYVGKGMNGGKIIINPRHQGPEFAGGGNTCLYGATGGKLYIRAAVGERFAVRNSGCTAVVEGTGDNACEYMTGGIVVILGNTGVNFGAGMTGGISFIYDPEKTFVDKMNQELIEPVRVDTDDTERERLYLKRLLSDYVHETESEIAERILQNFRAEIRNFWMVKPKNMTVLPLNPEEGV</sequence>
<name>A0A5C2HEM8_9BACT</name>
<dbReference type="PROSITE" id="PS51278">
    <property type="entry name" value="GATASE_TYPE_2"/>
    <property type="match status" value="1"/>
</dbReference>
<evidence type="ECO:0000256" key="1">
    <source>
        <dbReference type="ARBA" id="ARBA00001917"/>
    </source>
</evidence>
<keyword evidence="4" id="KW-0028">Amino-acid biosynthesis</keyword>
<dbReference type="Pfam" id="PF01493">
    <property type="entry name" value="GXGXG"/>
    <property type="match status" value="1"/>
</dbReference>
<dbReference type="SUPFAM" id="SSF56235">
    <property type="entry name" value="N-terminal nucleophile aminohydrolases (Ntn hydrolases)"/>
    <property type="match status" value="1"/>
</dbReference>
<dbReference type="PANTHER" id="PTHR11938">
    <property type="entry name" value="FAD NADPH DEHYDROGENASE/OXIDOREDUCTASE"/>
    <property type="match status" value="1"/>
</dbReference>
<keyword evidence="13" id="KW-0003">3Fe-4S</keyword>
<evidence type="ECO:0000313" key="16">
    <source>
        <dbReference type="Proteomes" id="UP000322726"/>
    </source>
</evidence>
<dbReference type="Pfam" id="PF01645">
    <property type="entry name" value="Glu_synthase"/>
    <property type="match status" value="1"/>
</dbReference>
<evidence type="ECO:0000256" key="11">
    <source>
        <dbReference type="ARBA" id="ARBA00023014"/>
    </source>
</evidence>
<keyword evidence="6" id="KW-0288">FMN</keyword>
<evidence type="ECO:0000256" key="14">
    <source>
        <dbReference type="ARBA" id="ARBA00029440"/>
    </source>
</evidence>
<keyword evidence="5" id="KW-0285">Flavoprotein</keyword>
<dbReference type="SUPFAM" id="SSF69336">
    <property type="entry name" value="Alpha subunit of glutamate synthase, C-terminal domain"/>
    <property type="match status" value="1"/>
</dbReference>
<comment type="pathway">
    <text evidence="14">Amino-acid biosynthesis.</text>
</comment>
<dbReference type="CDD" id="cd02808">
    <property type="entry name" value="GltS_FMN"/>
    <property type="match status" value="1"/>
</dbReference>
<dbReference type="CDD" id="cd00713">
    <property type="entry name" value="GltS"/>
    <property type="match status" value="1"/>
</dbReference>
<dbReference type="InterPro" id="IPR006982">
    <property type="entry name" value="Glu_synth_centr_N"/>
</dbReference>
<evidence type="ECO:0000256" key="6">
    <source>
        <dbReference type="ARBA" id="ARBA00022643"/>
    </source>
</evidence>
<dbReference type="RefSeq" id="WP_130233765.1">
    <property type="nucleotide sequence ID" value="NZ_BMEF01000013.1"/>
</dbReference>
<comment type="cofactor">
    <cofactor evidence="1">
        <name>FMN</name>
        <dbReference type="ChEBI" id="CHEBI:58210"/>
    </cofactor>
</comment>
<reference evidence="15 16" key="2">
    <citation type="submission" date="2019-09" db="EMBL/GenBank/DDBJ databases">
        <title>Complete genome sequencing of four Arcobacter species reveals a diverse suite of mobile elements.</title>
        <authorList>
            <person name="Miller W.G."/>
            <person name="Yee E."/>
            <person name="Bono J.L."/>
        </authorList>
    </citation>
    <scope>NUCLEOTIDE SEQUENCE [LARGE SCALE GENOMIC DNA]</scope>
    <source>
        <strain evidence="15 16">LMG 26638</strain>
    </source>
</reference>
<dbReference type="Proteomes" id="UP000322726">
    <property type="component" value="Chromosome"/>
</dbReference>
<evidence type="ECO:0000256" key="7">
    <source>
        <dbReference type="ARBA" id="ARBA00022723"/>
    </source>
</evidence>